<dbReference type="OMA" id="NGLMAPR"/>
<name>A0A117LBL1_9THEO</name>
<dbReference type="InterPro" id="IPR012729">
    <property type="entry name" value="ThiF_fam2"/>
</dbReference>
<dbReference type="InterPro" id="IPR035985">
    <property type="entry name" value="Ubiquitin-activating_enz"/>
</dbReference>
<proteinExistence type="predicted"/>
<dbReference type="Gene3D" id="3.40.50.720">
    <property type="entry name" value="NAD(P)-binding Rossmann-like Domain"/>
    <property type="match status" value="1"/>
</dbReference>
<reference evidence="3" key="1">
    <citation type="journal article" date="2015" name="MBio">
        <title>Genome-Resolved Metagenomic Analysis Reveals Roles for Candidate Phyla and Other Microbial Community Members in Biogeochemical Transformations in Oil Reservoirs.</title>
        <authorList>
            <person name="Hu P."/>
            <person name="Tom L."/>
            <person name="Singh A."/>
            <person name="Thomas B.C."/>
            <person name="Baker B.J."/>
            <person name="Piceno Y.M."/>
            <person name="Andersen G.L."/>
            <person name="Banfield J.F."/>
        </authorList>
    </citation>
    <scope>NUCLEOTIDE SEQUENCE [LARGE SCALE GENOMIC DNA]</scope>
</reference>
<dbReference type="NCBIfam" id="NF006395">
    <property type="entry name" value="PRK08644.1"/>
    <property type="match status" value="1"/>
</dbReference>
<dbReference type="GO" id="GO:0061504">
    <property type="term" value="P:cyclic threonylcarbamoyladenosine biosynthetic process"/>
    <property type="evidence" value="ECO:0007669"/>
    <property type="project" value="TreeGrafter"/>
</dbReference>
<sequence length="219" mass="23678">MAAARNGFEDALSKVLGEQRLARIQQVKVGIAGAGGLGSNCALFLVRSGFKRLRIVDCDAVDYGNLNRQFYFAAQVGRRKVDALKENLLLVNPDLEIEAVHARIDAGNVKELFACCEAVVEAFDRPEAKKLLVEAYLDTSKLLVAASGLAGWGRSEGIRIRRLRDNFYLVGDLVSGVGPDLPPLAPGVCTAAAKQADVVLSYFLGEVERVFDNAVDEQP</sequence>
<dbReference type="InterPro" id="IPR045886">
    <property type="entry name" value="ThiF/MoeB/HesA"/>
</dbReference>
<feature type="domain" description="THIF-type NAD/FAD binding fold" evidence="1">
    <location>
        <begin position="14"/>
        <end position="154"/>
    </location>
</feature>
<dbReference type="PATRIC" id="fig|85874.4.peg.1386"/>
<dbReference type="GO" id="GO:0061503">
    <property type="term" value="F:tRNA threonylcarbamoyladenosine dehydratase"/>
    <property type="evidence" value="ECO:0007669"/>
    <property type="project" value="TreeGrafter"/>
</dbReference>
<organism evidence="2 3">
    <name type="scientific">Thermacetogenium phaeum</name>
    <dbReference type="NCBI Taxonomy" id="85874"/>
    <lineage>
        <taxon>Bacteria</taxon>
        <taxon>Bacillati</taxon>
        <taxon>Bacillota</taxon>
        <taxon>Clostridia</taxon>
        <taxon>Thermoanaerobacterales</taxon>
        <taxon>Thermoanaerobacteraceae</taxon>
        <taxon>Thermacetogenium</taxon>
    </lineage>
</organism>
<dbReference type="PANTHER" id="PTHR43267:SF3">
    <property type="entry name" value="THIF PROTEIN"/>
    <property type="match status" value="1"/>
</dbReference>
<dbReference type="Pfam" id="PF00899">
    <property type="entry name" value="ThiF"/>
    <property type="match status" value="1"/>
</dbReference>
<protein>
    <submittedName>
        <fullName evidence="2">Thiamine biosynthesis protein ThiF</fullName>
    </submittedName>
</protein>
<dbReference type="Proteomes" id="UP000053326">
    <property type="component" value="Unassembled WGS sequence"/>
</dbReference>
<accession>A0A117LBL1</accession>
<dbReference type="NCBIfam" id="TIGR02354">
    <property type="entry name" value="thiF_fam2"/>
    <property type="match status" value="1"/>
</dbReference>
<dbReference type="AlphaFoldDB" id="A0A117LBL1"/>
<dbReference type="GO" id="GO:0008641">
    <property type="term" value="F:ubiquitin-like modifier activating enzyme activity"/>
    <property type="evidence" value="ECO:0007669"/>
    <property type="project" value="InterPro"/>
</dbReference>
<dbReference type="EMBL" id="LGFO01000016">
    <property type="protein sequence ID" value="KUK37041.1"/>
    <property type="molecule type" value="Genomic_DNA"/>
</dbReference>
<dbReference type="InterPro" id="IPR000594">
    <property type="entry name" value="ThiF_NAD_FAD-bd"/>
</dbReference>
<evidence type="ECO:0000313" key="2">
    <source>
        <dbReference type="EMBL" id="KUK37041.1"/>
    </source>
</evidence>
<gene>
    <name evidence="2" type="ORF">XD66_0257</name>
</gene>
<evidence type="ECO:0000313" key="3">
    <source>
        <dbReference type="Proteomes" id="UP000053326"/>
    </source>
</evidence>
<comment type="caution">
    <text evidence="2">The sequence shown here is derived from an EMBL/GenBank/DDBJ whole genome shotgun (WGS) entry which is preliminary data.</text>
</comment>
<evidence type="ECO:0000259" key="1">
    <source>
        <dbReference type="Pfam" id="PF00899"/>
    </source>
</evidence>
<dbReference type="PANTHER" id="PTHR43267">
    <property type="entry name" value="TRNA THREONYLCARBAMOYLADENOSINE DEHYDRATASE"/>
    <property type="match status" value="1"/>
</dbReference>
<dbReference type="SUPFAM" id="SSF69572">
    <property type="entry name" value="Activating enzymes of the ubiquitin-like proteins"/>
    <property type="match status" value="1"/>
</dbReference>